<reference evidence="1" key="1">
    <citation type="submission" date="2020-04" db="EMBL/GenBank/DDBJ databases">
        <authorList>
            <person name="Chiriac C."/>
            <person name="Salcher M."/>
            <person name="Ghai R."/>
            <person name="Kavagutti S V."/>
        </authorList>
    </citation>
    <scope>NUCLEOTIDE SEQUENCE</scope>
</reference>
<accession>A0A6J5LYP2</accession>
<proteinExistence type="predicted"/>
<evidence type="ECO:0000313" key="1">
    <source>
        <dbReference type="EMBL" id="CAB4138253.1"/>
    </source>
</evidence>
<organism evidence="1">
    <name type="scientific">uncultured Caudovirales phage</name>
    <dbReference type="NCBI Taxonomy" id="2100421"/>
    <lineage>
        <taxon>Viruses</taxon>
        <taxon>Duplodnaviria</taxon>
        <taxon>Heunggongvirae</taxon>
        <taxon>Uroviricota</taxon>
        <taxon>Caudoviricetes</taxon>
        <taxon>Peduoviridae</taxon>
        <taxon>Maltschvirus</taxon>
        <taxon>Maltschvirus maltsch</taxon>
    </lineage>
</organism>
<dbReference type="EMBL" id="LR796342">
    <property type="protein sequence ID" value="CAB4138253.1"/>
    <property type="molecule type" value="Genomic_DNA"/>
</dbReference>
<gene>
    <name evidence="1" type="ORF">UFOVP329_15</name>
</gene>
<protein>
    <submittedName>
        <fullName evidence="1">Uncharacterized protein</fullName>
    </submittedName>
</protein>
<name>A0A6J5LYP2_9CAUD</name>
<sequence>MTKSNSKPAIAVPSIPWIAAIGQLSKAVSSESYRFGVVKNESKWSVVLSAWMSVSADMVAKDYGPVSIRDWQRLTTDSRLWYLWERTKQDADALVERAVSLANIPIPSALFVIRKATESGIILPNGSVVSDVSELITRPIAQMVVSARADHVEATLRLLKAQRELERYRGKPQAAVP</sequence>